<evidence type="ECO:0000313" key="6">
    <source>
        <dbReference type="Proteomes" id="UP000659124"/>
    </source>
</evidence>
<keyword evidence="2" id="KW-1134">Transmembrane beta strand</keyword>
<dbReference type="Pfam" id="PF07715">
    <property type="entry name" value="Plug"/>
    <property type="match status" value="1"/>
</dbReference>
<dbReference type="Proteomes" id="UP000659124">
    <property type="component" value="Unassembled WGS sequence"/>
</dbReference>
<dbReference type="PANTHER" id="PTHR30069">
    <property type="entry name" value="TONB-DEPENDENT OUTER MEMBRANE RECEPTOR"/>
    <property type="match status" value="1"/>
</dbReference>
<evidence type="ECO:0000313" key="5">
    <source>
        <dbReference type="EMBL" id="MBC9930589.1"/>
    </source>
</evidence>
<dbReference type="InterPro" id="IPR008969">
    <property type="entry name" value="CarboxyPept-like_regulatory"/>
</dbReference>
<evidence type="ECO:0000256" key="1">
    <source>
        <dbReference type="ARBA" id="ARBA00022729"/>
    </source>
</evidence>
<proteinExistence type="inferred from homology"/>
<comment type="subcellular location">
    <subcellularLocation>
        <location evidence="2">Cell outer membrane</location>
        <topology evidence="2">Multi-pass membrane protein</topology>
    </subcellularLocation>
</comment>
<feature type="domain" description="TonB-dependent receptor plug" evidence="4">
    <location>
        <begin position="122"/>
        <end position="227"/>
    </location>
</feature>
<name>A0ABR7TJG8_9BACT</name>
<feature type="signal peptide" evidence="3">
    <location>
        <begin position="1"/>
        <end position="25"/>
    </location>
</feature>
<dbReference type="InterPro" id="IPR023996">
    <property type="entry name" value="TonB-dep_OMP_SusC/RagA"/>
</dbReference>
<evidence type="ECO:0000256" key="2">
    <source>
        <dbReference type="PROSITE-ProRule" id="PRU01360"/>
    </source>
</evidence>
<keyword evidence="2" id="KW-0812">Transmembrane</keyword>
<dbReference type="Gene3D" id="2.170.130.10">
    <property type="entry name" value="TonB-dependent receptor, plug domain"/>
    <property type="match status" value="1"/>
</dbReference>
<dbReference type="SUPFAM" id="SSF56935">
    <property type="entry name" value="Porins"/>
    <property type="match status" value="1"/>
</dbReference>
<dbReference type="InterPro" id="IPR039426">
    <property type="entry name" value="TonB-dep_rcpt-like"/>
</dbReference>
<keyword evidence="1 3" id="KW-0732">Signal</keyword>
<evidence type="ECO:0000259" key="4">
    <source>
        <dbReference type="Pfam" id="PF07715"/>
    </source>
</evidence>
<feature type="chain" id="PRO_5045361089" evidence="3">
    <location>
        <begin position="26"/>
        <end position="1038"/>
    </location>
</feature>
<dbReference type="RefSeq" id="WP_188087655.1">
    <property type="nucleotide sequence ID" value="NZ_JACVFC010000001.1"/>
</dbReference>
<keyword evidence="2" id="KW-0472">Membrane</keyword>
<comment type="similarity">
    <text evidence="2">Belongs to the TonB-dependent receptor family.</text>
</comment>
<dbReference type="InterPro" id="IPR023997">
    <property type="entry name" value="TonB-dep_OMP_SusC/RagA_CS"/>
</dbReference>
<keyword evidence="2" id="KW-0813">Transport</keyword>
<organism evidence="5 6">
    <name type="scientific">Chitinophaga qingshengii</name>
    <dbReference type="NCBI Taxonomy" id="1569794"/>
    <lineage>
        <taxon>Bacteria</taxon>
        <taxon>Pseudomonadati</taxon>
        <taxon>Bacteroidota</taxon>
        <taxon>Chitinophagia</taxon>
        <taxon>Chitinophagales</taxon>
        <taxon>Chitinophagaceae</taxon>
        <taxon>Chitinophaga</taxon>
    </lineage>
</organism>
<keyword evidence="6" id="KW-1185">Reference proteome</keyword>
<dbReference type="NCBIfam" id="TIGR04056">
    <property type="entry name" value="OMP_RagA_SusC"/>
    <property type="match status" value="1"/>
</dbReference>
<dbReference type="EMBL" id="JACVFC010000001">
    <property type="protein sequence ID" value="MBC9930589.1"/>
    <property type="molecule type" value="Genomic_DNA"/>
</dbReference>
<dbReference type="PANTHER" id="PTHR30069:SF29">
    <property type="entry name" value="HEMOGLOBIN AND HEMOGLOBIN-HAPTOGLOBIN-BINDING PROTEIN 1-RELATED"/>
    <property type="match status" value="1"/>
</dbReference>
<reference evidence="5 6" key="1">
    <citation type="submission" date="2020-09" db="EMBL/GenBank/DDBJ databases">
        <title>Genome sequences of type strains of Chitinophaga qingshengii and Chitinophaga varians.</title>
        <authorList>
            <person name="Kittiwongwattana C."/>
        </authorList>
    </citation>
    <scope>NUCLEOTIDE SEQUENCE [LARGE SCALE GENOMIC DNA]</scope>
    <source>
        <strain evidence="5 6">JCM 30026</strain>
    </source>
</reference>
<dbReference type="InterPro" id="IPR037066">
    <property type="entry name" value="Plug_dom_sf"/>
</dbReference>
<dbReference type="InterPro" id="IPR012910">
    <property type="entry name" value="Plug_dom"/>
</dbReference>
<comment type="caution">
    <text evidence="5">The sequence shown here is derived from an EMBL/GenBank/DDBJ whole genome shotgun (WGS) entry which is preliminary data.</text>
</comment>
<accession>A0ABR7TJG8</accession>
<dbReference type="NCBIfam" id="TIGR04057">
    <property type="entry name" value="SusC_RagA_signa"/>
    <property type="match status" value="1"/>
</dbReference>
<dbReference type="Pfam" id="PF13715">
    <property type="entry name" value="CarbopepD_reg_2"/>
    <property type="match status" value="1"/>
</dbReference>
<dbReference type="Gene3D" id="2.60.40.1120">
    <property type="entry name" value="Carboxypeptidase-like, regulatory domain"/>
    <property type="match status" value="1"/>
</dbReference>
<evidence type="ECO:0000256" key="3">
    <source>
        <dbReference type="SAM" id="SignalP"/>
    </source>
</evidence>
<protein>
    <submittedName>
        <fullName evidence="5">SusC/RagA family TonB-linked outer membrane protein</fullName>
    </submittedName>
</protein>
<keyword evidence="2" id="KW-0998">Cell outer membrane</keyword>
<gene>
    <name evidence="5" type="ORF">ICL07_09415</name>
</gene>
<sequence length="1038" mass="115332">MNRSKLLLWTIALLCFVLHSTNAAAQAKVVVKGLVVDSAGTPLPGATISQEGVPGNGTVTNPTGAFELNVPLNSRLKISMTGFRTAFAVVDKATLKIQLQVAATDLKDLVVVGYSTQKKALVTGSVATMKMDDDRRNAPATSPTSLLAGMMAGVNVETPSGIPGTNPGITIRTGSSWNKQDALFVIDGIISTADDFNNLSPNDIDNVSVLKDAASAAVYGSRASGGVVVVTTRQGKNGTPRINYSFNTGVDKRGGNAPLTSAIETGEIYNRINPNSSTIWTPSDFDYFRKINNGWGYDQLGAVWRDPSVTAHNLSASGGTEKIKYYVGGSYVKQNAMLKNLSLDKYNIRANITTDITDRLQLFSALSLNNSLTDGPPNTAIAPTIGDIYRKQLLWQPEQPIWTDGGNPIDYGWIGNVGAEIRGDGGYIKNNNLNTGINLKLTYKIPGIEGLSASSQFGKFYYNGRIRTFEEQYDMWVMKTTGVRQISTNDADRVTLKKSSQIPHTYLQEDYNWFNNYQLNFMLNYDRTFHDLHHIKGMMVYEQYEGQSGGVKTGRDKFPVYTTDQWWATSGDRLDSYNDGKTTQKTGRRSWVGQLFYDYDGKYLLNLSYRYDGSMNFAYDKRWGFFPSASAGWVISKENFMQSWKAIDFMKLRASVGLTGNDAVGGWQWQQSYQPGKNGYFGTDPQTNAGITYGPIVNENLSWEKTRSYNAGLDVEFLKHFNATLEYYNINTYDILGARNASVPPTFSRTLPSSNYGKVNAQGMELSVGYKNETGALQYFVQLNASYGGAKFIVRDSIMTYPYQQPEGASTTRISSHINTGMLRTQEEADAFLAAHPGYNYYGITPKPGQLVYQDISGPDGKPDGIIDDWDIVAVKANNNPVFLGLNLGVTWKGFFLNATFSGRLHQWKFVNNLVDGNVEWNRMWKEWYQEGWTPEHTNGSLPIRYSANDDSRRVTNDESTFWLKNSSFLRLRYLSLGYSIPGKIMNKVGMSGAKIYFSGSNLFVLSKFKQQYYDPEMANGFSFPIMKTFNFGINVSL</sequence>
<dbReference type="PROSITE" id="PS52016">
    <property type="entry name" value="TONB_DEPENDENT_REC_3"/>
    <property type="match status" value="1"/>
</dbReference>
<dbReference type="SUPFAM" id="SSF49464">
    <property type="entry name" value="Carboxypeptidase regulatory domain-like"/>
    <property type="match status" value="1"/>
</dbReference>